<evidence type="ECO:0000313" key="2">
    <source>
        <dbReference type="EMBL" id="MBB4857018.1"/>
    </source>
</evidence>
<proteinExistence type="predicted"/>
<dbReference type="AlphaFoldDB" id="A0A7W7NTZ5"/>
<reference evidence="2 3" key="1">
    <citation type="submission" date="2020-08" db="EMBL/GenBank/DDBJ databases">
        <title>Functional genomics of gut bacteria from endangered species of beetles.</title>
        <authorList>
            <person name="Carlos-Shanley C."/>
        </authorList>
    </citation>
    <scope>NUCLEOTIDE SEQUENCE [LARGE SCALE GENOMIC DNA]</scope>
    <source>
        <strain evidence="2 3">S00245</strain>
    </source>
</reference>
<feature type="region of interest" description="Disordered" evidence="1">
    <location>
        <begin position="118"/>
        <end position="138"/>
    </location>
</feature>
<feature type="compositionally biased region" description="Polar residues" evidence="1">
    <location>
        <begin position="127"/>
        <end position="138"/>
    </location>
</feature>
<comment type="caution">
    <text evidence="2">The sequence shown here is derived from an EMBL/GenBank/DDBJ whole genome shotgun (WGS) entry which is preliminary data.</text>
</comment>
<sequence>MTTKNDKPAAELVSEQKPKVKVEAAKEVAKEIVKDEIALSTGTESDAEPKRQFHGWEETNLYADLLDLGLEQFKEAIDPKSERAVPEEKVYGLLALERNGRNRTEFVRLMAKQLKLKPEEFPGGGPSYTNDITNLTEL</sequence>
<dbReference type="EMBL" id="JACHLR010000001">
    <property type="protein sequence ID" value="MBB4857018.1"/>
    <property type="molecule type" value="Genomic_DNA"/>
</dbReference>
<organism evidence="2 3">
    <name type="scientific">Novosphingobium chloroacetimidivorans</name>
    <dbReference type="NCBI Taxonomy" id="1428314"/>
    <lineage>
        <taxon>Bacteria</taxon>
        <taxon>Pseudomonadati</taxon>
        <taxon>Pseudomonadota</taxon>
        <taxon>Alphaproteobacteria</taxon>
        <taxon>Sphingomonadales</taxon>
        <taxon>Sphingomonadaceae</taxon>
        <taxon>Novosphingobium</taxon>
    </lineage>
</organism>
<gene>
    <name evidence="2" type="ORF">HNO88_000315</name>
</gene>
<dbReference type="RefSeq" id="WP_184242083.1">
    <property type="nucleotide sequence ID" value="NZ_JACHLR010000001.1"/>
</dbReference>
<name>A0A7W7NTZ5_9SPHN</name>
<accession>A0A7W7NTZ5</accession>
<evidence type="ECO:0000256" key="1">
    <source>
        <dbReference type="SAM" id="MobiDB-lite"/>
    </source>
</evidence>
<keyword evidence="3" id="KW-1185">Reference proteome</keyword>
<dbReference type="Proteomes" id="UP000555448">
    <property type="component" value="Unassembled WGS sequence"/>
</dbReference>
<protein>
    <submittedName>
        <fullName evidence="2">Uncharacterized protein</fullName>
    </submittedName>
</protein>
<evidence type="ECO:0000313" key="3">
    <source>
        <dbReference type="Proteomes" id="UP000555448"/>
    </source>
</evidence>